<evidence type="ECO:0000313" key="4">
    <source>
        <dbReference type="Proteomes" id="UP000198919"/>
    </source>
</evidence>
<organism evidence="3 4">
    <name type="scientific">Xenorhabdus mauleonii</name>
    <dbReference type="NCBI Taxonomy" id="351675"/>
    <lineage>
        <taxon>Bacteria</taxon>
        <taxon>Pseudomonadati</taxon>
        <taxon>Pseudomonadota</taxon>
        <taxon>Gammaproteobacteria</taxon>
        <taxon>Enterobacterales</taxon>
        <taxon>Morganellaceae</taxon>
        <taxon>Xenorhabdus</taxon>
    </lineage>
</organism>
<dbReference type="EMBL" id="FORG01000004">
    <property type="protein sequence ID" value="SFI88910.1"/>
    <property type="molecule type" value="Genomic_DNA"/>
</dbReference>
<dbReference type="EMBL" id="NITY01000002">
    <property type="protein sequence ID" value="PHM45317.1"/>
    <property type="molecule type" value="Genomic_DNA"/>
</dbReference>
<keyword evidence="5" id="KW-1185">Reference proteome</keyword>
<name>A0A1I3LWF9_9GAMM</name>
<reference evidence="2 5" key="3">
    <citation type="journal article" date="2017" name="Nat. Microbiol.">
        <title>Natural product diversity associated with the nematode symbionts Photorhabdus and Xenorhabdus.</title>
        <authorList>
            <person name="Tobias N.J."/>
            <person name="Wolff H."/>
            <person name="Djahanschiri B."/>
            <person name="Grundmann F."/>
            <person name="Kronenwerth M."/>
            <person name="Shi Y.M."/>
            <person name="Simonyi S."/>
            <person name="Grun P."/>
            <person name="Shapiro-Ilan D."/>
            <person name="Pidot S.J."/>
            <person name="Stinear T.P."/>
            <person name="Ebersberger I."/>
            <person name="Bode H.B."/>
        </authorList>
    </citation>
    <scope>NUCLEOTIDE SEQUENCE [LARGE SCALE GENOMIC DNA]</scope>
    <source>
        <strain evidence="2 5">DSM 17908</strain>
    </source>
</reference>
<proteinExistence type="predicted"/>
<dbReference type="Proteomes" id="UP000224607">
    <property type="component" value="Unassembled WGS sequence"/>
</dbReference>
<protein>
    <submittedName>
        <fullName evidence="3">Dicarboxylate transport</fullName>
    </submittedName>
</protein>
<dbReference type="AlphaFoldDB" id="A0A1I3LWF9"/>
<keyword evidence="1" id="KW-0812">Transmembrane</keyword>
<evidence type="ECO:0000313" key="3">
    <source>
        <dbReference type="EMBL" id="SFI88910.1"/>
    </source>
</evidence>
<evidence type="ECO:0000313" key="2">
    <source>
        <dbReference type="EMBL" id="PHM45317.1"/>
    </source>
</evidence>
<dbReference type="Proteomes" id="UP000198919">
    <property type="component" value="Unassembled WGS sequence"/>
</dbReference>
<dbReference type="Pfam" id="PF11739">
    <property type="entry name" value="YdbH-like"/>
    <property type="match status" value="1"/>
</dbReference>
<dbReference type="NCBIfam" id="NF007971">
    <property type="entry name" value="PRK10695.1"/>
    <property type="match status" value="1"/>
</dbReference>
<accession>A0A1I3LWF9</accession>
<evidence type="ECO:0000313" key="5">
    <source>
        <dbReference type="Proteomes" id="UP000224607"/>
    </source>
</evidence>
<dbReference type="STRING" id="351675.SAMN05421680_10484"/>
<reference evidence="3" key="1">
    <citation type="submission" date="2016-10" db="EMBL/GenBank/DDBJ databases">
        <authorList>
            <person name="de Groot N.N."/>
        </authorList>
    </citation>
    <scope>NUCLEOTIDE SEQUENCE [LARGE SCALE GENOMIC DNA]</scope>
    <source>
        <strain evidence="3">DSM 17908</strain>
    </source>
</reference>
<evidence type="ECO:0000256" key="1">
    <source>
        <dbReference type="SAM" id="Phobius"/>
    </source>
</evidence>
<feature type="transmembrane region" description="Helical" evidence="1">
    <location>
        <begin position="7"/>
        <end position="26"/>
    </location>
</feature>
<keyword evidence="1" id="KW-0472">Membrane</keyword>
<dbReference type="InterPro" id="IPR021730">
    <property type="entry name" value="YdbH"/>
</dbReference>
<keyword evidence="1" id="KW-1133">Transmembrane helix</keyword>
<dbReference type="OrthoDB" id="5596796at2"/>
<gene>
    <name evidence="3" type="ORF">SAMN05421680_10484</name>
    <name evidence="2" type="ORF">Xmau_00967</name>
</gene>
<reference evidence="4" key="2">
    <citation type="submission" date="2016-10" db="EMBL/GenBank/DDBJ databases">
        <authorList>
            <person name="Varghese N."/>
            <person name="Submissions S."/>
        </authorList>
    </citation>
    <scope>NUCLEOTIDE SEQUENCE [LARGE SCALE GENOMIC DNA]</scope>
    <source>
        <strain evidence="4">DSM 17908</strain>
    </source>
</reference>
<sequence length="886" mass="99982">MTKLLKVFAVMLILLVLLILVGWFTLPRWVPWIASYWLPQGVTLSLSQPEWKKQGLWLESLSLRAKECELIDISGLSVAYLYRKDSSPKSNQGHNWDVHANNIDTQSQCLTQLLAEQPTEMQSSPLSIQHILSSIPARHFTVERFTLMPWPQFAGRVQFSSSSQKQTFSYQGEQLKLSANITDKKALIIQQFFMKLPEQEINLQGDIELPLDIETWPEQGQVIAYLSLNQYSEPLQLALKWKGRAGQLTVTEEQKQHRLAELPWSFDESQFQITNGKWQWLNAGQSLSGGINVRLEQWKKGLAGMSVSGRINLVTQNEQGKGNVVLSIQPTSINITDAHIPFQLTGQMNRDSMIMTMSLPAVVTGSLAAPKITFRSGALFRAWGKVSETFFVKEARLPLAGTHLTRDGFTGRLQAIVQAKDSYWGAFKIHLDGYAENFIPDHGNWKWRYWGNGNLPPLQAKWDIAGTGNWNQSRITVNQLSTGFDRIQHGSVKIIEPRLALVNPLIWQRPLNRPASMGDVQLSLQLSAKRTEFRSGGFLPPFDFKASLVGQSPENFMLNGKLYSKGIGPIPLYGRWDGDRLRGEARWPRQSLLAFQSLIPPDLGITLRGGNIYAQAAFSIAKGQGLRAGGHWVVKNAGMWLKNGEVDGLNFVLPWRLQEHIWQLGVASPVQLRVKLIQDLFAMQNVTADLQGFYPSTDTKPLVLSNVNVDLLDGKLEMDKLQLPQKEAAVLRFNKLNLSKLFGVLKVKQMAMSGHISGELPVLLNDNYWIIKKGWISNEGDLTLRLDKDTVDSIGKNDLSAGVAMDWLRYLEISHSKAYVTLDNLGVLRLHSEISGVNPVVDRRREVRLNYRHEENIFQLWHSLRFGSNLEEWLQKNISVMGGSDK</sequence>
<dbReference type="RefSeq" id="WP_092509040.1">
    <property type="nucleotide sequence ID" value="NZ_CAWNQB010000012.1"/>
</dbReference>